<evidence type="ECO:0000313" key="6">
    <source>
        <dbReference type="Proteomes" id="UP000239735"/>
    </source>
</evidence>
<keyword evidence="3" id="KW-0732">Signal</keyword>
<evidence type="ECO:0000256" key="3">
    <source>
        <dbReference type="SAM" id="SignalP"/>
    </source>
</evidence>
<sequence>MRGILRAGVLRSVGVVCSLIAFAAATGLAVGAQNAKQGKESSAQTVQALFVSDIHFEPFWDPSKVERLAAAPAVEWQTILAEPDAADRQARFAQLEQACHTRGDDTPYALFASSLTAMQTHAAGAKFVIVSGDLMAHAFNCKYAALFPKAAPGEYRRFAEKTVEYVIGSLRSALPGVPVYAALGNNDSDCGDYQLDARDEFLATEGGVFTHGFVRGDREQAARTFALGGYYSVSLPAPMRRTRLLVLDDVFMSRRYETCGGKEDPAPAAEQIAWLEQQLDLARKRNEKVWVMAHIPPGVDPYSTAMQGKDVCTGAKPTMFLSAETLPETLAQYGDVIRLAIFAHTHMDEARLLEPPNDHASRAGVAVKLVPSISPINGNNPSFTVAAVDPETATMLDYRVIAVSNKTGAGTTWAEEYDFAKTYNEPAFSAAAVQDLIGQFSADRGAHGSASQSYIRDYDVGQPIRELGMFWPLYACALKNDEAAAFKSCVCGK</sequence>
<feature type="signal peptide" evidence="3">
    <location>
        <begin position="1"/>
        <end position="23"/>
    </location>
</feature>
<accession>A0A2N9LSS1</accession>
<dbReference type="Proteomes" id="UP000239735">
    <property type="component" value="Unassembled WGS sequence"/>
</dbReference>
<feature type="chain" id="PRO_5014847897" evidence="3">
    <location>
        <begin position="24"/>
        <end position="493"/>
    </location>
</feature>
<reference evidence="6" key="1">
    <citation type="submission" date="2018-02" db="EMBL/GenBank/DDBJ databases">
        <authorList>
            <person name="Hausmann B."/>
        </authorList>
    </citation>
    <scope>NUCLEOTIDE SEQUENCE [LARGE SCALE GENOMIC DNA]</scope>
    <source>
        <strain evidence="6">Peat soil MAG SbA5</strain>
    </source>
</reference>
<evidence type="ECO:0000259" key="4">
    <source>
        <dbReference type="Pfam" id="PF00149"/>
    </source>
</evidence>
<dbReference type="InterPro" id="IPR029052">
    <property type="entry name" value="Metallo-depent_PP-like"/>
</dbReference>
<dbReference type="Pfam" id="PF00149">
    <property type="entry name" value="Metallophos"/>
    <property type="match status" value="1"/>
</dbReference>
<name>A0A2N9LSS1_9BACT</name>
<dbReference type="EMBL" id="OKRB01000113">
    <property type="protein sequence ID" value="SPE26296.1"/>
    <property type="molecule type" value="Genomic_DNA"/>
</dbReference>
<proteinExistence type="predicted"/>
<gene>
    <name evidence="5" type="ORF">SBA5_540054</name>
</gene>
<dbReference type="GO" id="GO:0016787">
    <property type="term" value="F:hydrolase activity"/>
    <property type="evidence" value="ECO:0007669"/>
    <property type="project" value="UniProtKB-KW"/>
</dbReference>
<dbReference type="PANTHER" id="PTHR10340:SF57">
    <property type="entry name" value="METALLOPHOS DOMAIN-CONTAINING PROTEIN"/>
    <property type="match status" value="1"/>
</dbReference>
<dbReference type="PANTHER" id="PTHR10340">
    <property type="entry name" value="SPHINGOMYELIN PHOSPHODIESTERASE"/>
    <property type="match status" value="1"/>
</dbReference>
<dbReference type="Gene3D" id="3.60.21.10">
    <property type="match status" value="1"/>
</dbReference>
<keyword evidence="1" id="KW-0378">Hydrolase</keyword>
<dbReference type="SUPFAM" id="SSF56300">
    <property type="entry name" value="Metallo-dependent phosphatases"/>
    <property type="match status" value="1"/>
</dbReference>
<dbReference type="InterPro" id="IPR004843">
    <property type="entry name" value="Calcineurin-like_PHP"/>
</dbReference>
<feature type="domain" description="Calcineurin-like phosphoesterase" evidence="4">
    <location>
        <begin position="49"/>
        <end position="347"/>
    </location>
</feature>
<organism evidence="5 6">
    <name type="scientific">Candidatus Sulfuritelmatomonas gaucii</name>
    <dbReference type="NCBI Taxonomy" id="2043161"/>
    <lineage>
        <taxon>Bacteria</taxon>
        <taxon>Pseudomonadati</taxon>
        <taxon>Acidobacteriota</taxon>
        <taxon>Terriglobia</taxon>
        <taxon>Terriglobales</taxon>
        <taxon>Acidobacteriaceae</taxon>
        <taxon>Candidatus Sulfuritelmatomonas</taxon>
    </lineage>
</organism>
<evidence type="ECO:0000313" key="5">
    <source>
        <dbReference type="EMBL" id="SPE26296.1"/>
    </source>
</evidence>
<evidence type="ECO:0000256" key="2">
    <source>
        <dbReference type="ARBA" id="ARBA00023180"/>
    </source>
</evidence>
<evidence type="ECO:0000256" key="1">
    <source>
        <dbReference type="ARBA" id="ARBA00022801"/>
    </source>
</evidence>
<keyword evidence="2" id="KW-0325">Glycoprotein</keyword>
<protein>
    <submittedName>
        <fullName evidence="5">Metallophosphoesterase</fullName>
    </submittedName>
</protein>
<dbReference type="OrthoDB" id="106957at2"/>
<dbReference type="AlphaFoldDB" id="A0A2N9LSS1"/>